<protein>
    <submittedName>
        <fullName evidence="1">Uncharacterized protein</fullName>
    </submittedName>
</protein>
<reference evidence="1 2" key="1">
    <citation type="journal article" date="2020" name="Cell">
        <title>Large-Scale Comparative Analyses of Tick Genomes Elucidate Their Genetic Diversity and Vector Capacities.</title>
        <authorList>
            <consortium name="Tick Genome and Microbiome Consortium (TIGMIC)"/>
            <person name="Jia N."/>
            <person name="Wang J."/>
            <person name="Shi W."/>
            <person name="Du L."/>
            <person name="Sun Y."/>
            <person name="Zhan W."/>
            <person name="Jiang J.F."/>
            <person name="Wang Q."/>
            <person name="Zhang B."/>
            <person name="Ji P."/>
            <person name="Bell-Sakyi L."/>
            <person name="Cui X.M."/>
            <person name="Yuan T.T."/>
            <person name="Jiang B.G."/>
            <person name="Yang W.F."/>
            <person name="Lam T.T."/>
            <person name="Chang Q.C."/>
            <person name="Ding S.J."/>
            <person name="Wang X.J."/>
            <person name="Zhu J.G."/>
            <person name="Ruan X.D."/>
            <person name="Zhao L."/>
            <person name="Wei J.T."/>
            <person name="Ye R.Z."/>
            <person name="Que T.C."/>
            <person name="Du C.H."/>
            <person name="Zhou Y.H."/>
            <person name="Cheng J.X."/>
            <person name="Dai P.F."/>
            <person name="Guo W.B."/>
            <person name="Han X.H."/>
            <person name="Huang E.J."/>
            <person name="Li L.F."/>
            <person name="Wei W."/>
            <person name="Gao Y.C."/>
            <person name="Liu J.Z."/>
            <person name="Shao H.Z."/>
            <person name="Wang X."/>
            <person name="Wang C.C."/>
            <person name="Yang T.C."/>
            <person name="Huo Q.B."/>
            <person name="Li W."/>
            <person name="Chen H.Y."/>
            <person name="Chen S.E."/>
            <person name="Zhou L.G."/>
            <person name="Ni X.B."/>
            <person name="Tian J.H."/>
            <person name="Sheng Y."/>
            <person name="Liu T."/>
            <person name="Pan Y.S."/>
            <person name="Xia L.Y."/>
            <person name="Li J."/>
            <person name="Zhao F."/>
            <person name="Cao W.C."/>
        </authorList>
    </citation>
    <scope>NUCLEOTIDE SEQUENCE [LARGE SCALE GENOMIC DNA]</scope>
    <source>
        <strain evidence="1">Iper-2018</strain>
    </source>
</reference>
<organism evidence="1 2">
    <name type="scientific">Ixodes persulcatus</name>
    <name type="common">Taiga tick</name>
    <dbReference type="NCBI Taxonomy" id="34615"/>
    <lineage>
        <taxon>Eukaryota</taxon>
        <taxon>Metazoa</taxon>
        <taxon>Ecdysozoa</taxon>
        <taxon>Arthropoda</taxon>
        <taxon>Chelicerata</taxon>
        <taxon>Arachnida</taxon>
        <taxon>Acari</taxon>
        <taxon>Parasitiformes</taxon>
        <taxon>Ixodida</taxon>
        <taxon>Ixodoidea</taxon>
        <taxon>Ixodidae</taxon>
        <taxon>Ixodinae</taxon>
        <taxon>Ixodes</taxon>
    </lineage>
</organism>
<evidence type="ECO:0000313" key="2">
    <source>
        <dbReference type="Proteomes" id="UP000805193"/>
    </source>
</evidence>
<proteinExistence type="predicted"/>
<keyword evidence="2" id="KW-1185">Reference proteome</keyword>
<evidence type="ECO:0000313" key="1">
    <source>
        <dbReference type="EMBL" id="KAG0413278.1"/>
    </source>
</evidence>
<dbReference type="EMBL" id="JABSTQ010011277">
    <property type="protein sequence ID" value="KAG0413278.1"/>
    <property type="molecule type" value="Genomic_DNA"/>
</dbReference>
<gene>
    <name evidence="1" type="ORF">HPB47_009582</name>
</gene>
<dbReference type="Proteomes" id="UP000805193">
    <property type="component" value="Unassembled WGS sequence"/>
</dbReference>
<accession>A0AC60P1G1</accession>
<sequence length="652" mass="72283">MDIIEVVGEDISPETLQEPGWLTAHERKKTRKAAAGDATKAANAAMMHQPRSALRARRPAKAPRQPQLPAGDLKVILHLRGSFDAAQLRTVAVRDGVLRAAGISYDEACSDTLRVNIMQNTLTMSTPSRENAMKYSKITNIRISAKDYEAAAYITAPEDTSKGVIHGVPEEETPEDIERSLVNVRNPGILHARRMGNTSTIIIAFEGEHVPHDIFYRGAEYRCLLYKKKHEVCQQCGRLGHRGDVCPNPKDVKCRGCGVANPNADHKCTPCCQLCGRDHQTGDKKCRELFRTLYIIRKRQRERFHTERQCPPAQDRPSRSRERTGAAGAANDNNGSRGGRSRSRSFPMLPPGKGKDSGDRESKSQEPHTVNYQQEDTNTAPPTCANSLGCCGRPGGDGIAAKAESRGKPSTKRQTARKVAVTTARPQEDQHIATRYGPKQQKYRNMHPEYHKERREARARNMERIYQDVEDVVYVDAAEYRNCKGMSVVAVGADGEPLVSGTVATDTSETAEEAAIALAPAQPGTRGDRMFTYQEITNHYRLGRARYPPAQPKLTKKQAVAWRLLQTNMYPNPATRRLTVARGLTRGASEPAQPGTRGDRMARYPPAQPELTKKQAVAWRLLQTNISDPQDQLWATRLAEEAAEVQGISAVF</sequence>
<comment type="caution">
    <text evidence="1">The sequence shown here is derived from an EMBL/GenBank/DDBJ whole genome shotgun (WGS) entry which is preliminary data.</text>
</comment>
<name>A0AC60P1G1_IXOPE</name>